<feature type="non-terminal residue" evidence="1">
    <location>
        <position position="26"/>
    </location>
</feature>
<accession>A0A383BQX8</accession>
<sequence length="26" mass="2670">MVLVVVILVPVVGGLCCVGRIMKNAS</sequence>
<protein>
    <submittedName>
        <fullName evidence="1">Uncharacterized protein</fullName>
    </submittedName>
</protein>
<proteinExistence type="predicted"/>
<dbReference type="AlphaFoldDB" id="A0A383BQX8"/>
<evidence type="ECO:0000313" key="1">
    <source>
        <dbReference type="EMBL" id="SVE21768.1"/>
    </source>
</evidence>
<name>A0A383BQX8_9ZZZZ</name>
<dbReference type="EMBL" id="UINC01202117">
    <property type="protein sequence ID" value="SVE21768.1"/>
    <property type="molecule type" value="Genomic_DNA"/>
</dbReference>
<reference evidence="1" key="1">
    <citation type="submission" date="2018-05" db="EMBL/GenBank/DDBJ databases">
        <authorList>
            <person name="Lanie J.A."/>
            <person name="Ng W.-L."/>
            <person name="Kazmierczak K.M."/>
            <person name="Andrzejewski T.M."/>
            <person name="Davidsen T.M."/>
            <person name="Wayne K.J."/>
            <person name="Tettelin H."/>
            <person name="Glass J.I."/>
            <person name="Rusch D."/>
            <person name="Podicherti R."/>
            <person name="Tsui H.-C.T."/>
            <person name="Winkler M.E."/>
        </authorList>
    </citation>
    <scope>NUCLEOTIDE SEQUENCE</scope>
</reference>
<organism evidence="1">
    <name type="scientific">marine metagenome</name>
    <dbReference type="NCBI Taxonomy" id="408172"/>
    <lineage>
        <taxon>unclassified sequences</taxon>
        <taxon>metagenomes</taxon>
        <taxon>ecological metagenomes</taxon>
    </lineage>
</organism>
<gene>
    <name evidence="1" type="ORF">METZ01_LOCUS474622</name>
</gene>